<reference evidence="2 3" key="1">
    <citation type="submission" date="2015-09" db="EMBL/GenBank/DDBJ databases">
        <title>Genome sequence of the marine flavobacterium Croceitalea dokdonensis DOKDO 023 that contains proton- and sodium-pumping rhodopsins.</title>
        <authorList>
            <person name="Kwon S.-K."/>
            <person name="Lee H.K."/>
            <person name="Kwak M.-J."/>
            <person name="Kim J.F."/>
        </authorList>
    </citation>
    <scope>NUCLEOTIDE SEQUENCE [LARGE SCALE GENOMIC DNA]</scope>
    <source>
        <strain evidence="2 3">DOKDO 023</strain>
    </source>
</reference>
<gene>
    <name evidence="2" type="ORF">I595_1480</name>
</gene>
<keyword evidence="2" id="KW-0575">Peroxidase</keyword>
<dbReference type="InterPro" id="IPR004675">
    <property type="entry name" value="AhpD_core"/>
</dbReference>
<comment type="caution">
    <text evidence="2">The sequence shown here is derived from an EMBL/GenBank/DDBJ whole genome shotgun (WGS) entry which is preliminary data.</text>
</comment>
<feature type="domain" description="Carboxymuconolactone decarboxylase-like" evidence="1">
    <location>
        <begin position="43"/>
        <end position="106"/>
    </location>
</feature>
<dbReference type="NCBIfam" id="TIGR00778">
    <property type="entry name" value="ahpD_dom"/>
    <property type="match status" value="1"/>
</dbReference>
<dbReference type="AlphaFoldDB" id="A0A0P7AXX2"/>
<dbReference type="OrthoDB" id="9808310at2"/>
<evidence type="ECO:0000313" key="3">
    <source>
        <dbReference type="Proteomes" id="UP000050280"/>
    </source>
</evidence>
<keyword evidence="2" id="KW-0560">Oxidoreductase</keyword>
<dbReference type="Proteomes" id="UP000050280">
    <property type="component" value="Unassembled WGS sequence"/>
</dbReference>
<dbReference type="GO" id="GO:0051920">
    <property type="term" value="F:peroxiredoxin activity"/>
    <property type="evidence" value="ECO:0007669"/>
    <property type="project" value="InterPro"/>
</dbReference>
<protein>
    <submittedName>
        <fullName evidence="2">Alkylhydroperoxidase AhpD core</fullName>
    </submittedName>
</protein>
<dbReference type="PATRIC" id="fig|1300341.3.peg.1673"/>
<organism evidence="2 3">
    <name type="scientific">Croceitalea dokdonensis DOKDO 023</name>
    <dbReference type="NCBI Taxonomy" id="1300341"/>
    <lineage>
        <taxon>Bacteria</taxon>
        <taxon>Pseudomonadati</taxon>
        <taxon>Bacteroidota</taxon>
        <taxon>Flavobacteriia</taxon>
        <taxon>Flavobacteriales</taxon>
        <taxon>Flavobacteriaceae</taxon>
        <taxon>Croceitalea</taxon>
    </lineage>
</organism>
<evidence type="ECO:0000259" key="1">
    <source>
        <dbReference type="Pfam" id="PF02627"/>
    </source>
</evidence>
<dbReference type="PANTHER" id="PTHR35446:SF3">
    <property type="entry name" value="CMD DOMAIN-CONTAINING PROTEIN"/>
    <property type="match status" value="1"/>
</dbReference>
<accession>A0A0P7AXX2</accession>
<dbReference type="STRING" id="1300341.I595_1480"/>
<evidence type="ECO:0000313" key="2">
    <source>
        <dbReference type="EMBL" id="KPM33053.1"/>
    </source>
</evidence>
<dbReference type="EMBL" id="LDJX01000002">
    <property type="protein sequence ID" value="KPM33053.1"/>
    <property type="molecule type" value="Genomic_DNA"/>
</dbReference>
<sequence>MSTINVPKREEVSSNNQAIFDTLENAVGFVPNLYATYAHSENALGNYLNLANAKTSLSAKQKEVVNLAVSEVNQCIYCLSAHTAIGKMNGFNDQQIVELRAGGASFDSKLDALAKLAKNITEKRGKTDAAVLENFFAQGWTKENLVDTIVLVGDKTISNYLHRTTDVPVDFPVVQPLENAIV</sequence>
<dbReference type="SUPFAM" id="SSF69118">
    <property type="entry name" value="AhpD-like"/>
    <property type="match status" value="1"/>
</dbReference>
<name>A0A0P7AXX2_9FLAO</name>
<dbReference type="Pfam" id="PF02627">
    <property type="entry name" value="CMD"/>
    <property type="match status" value="1"/>
</dbReference>
<dbReference type="InterPro" id="IPR029032">
    <property type="entry name" value="AhpD-like"/>
</dbReference>
<dbReference type="RefSeq" id="WP_054558607.1">
    <property type="nucleotide sequence ID" value="NZ_LDJX01000002.1"/>
</dbReference>
<dbReference type="InterPro" id="IPR003779">
    <property type="entry name" value="CMD-like"/>
</dbReference>
<dbReference type="Gene3D" id="1.20.1290.10">
    <property type="entry name" value="AhpD-like"/>
    <property type="match status" value="1"/>
</dbReference>
<dbReference type="PANTHER" id="PTHR35446">
    <property type="entry name" value="SI:CH211-175M2.5"/>
    <property type="match status" value="1"/>
</dbReference>
<keyword evidence="3" id="KW-1185">Reference proteome</keyword>
<proteinExistence type="predicted"/>